<evidence type="ECO:0000313" key="3">
    <source>
        <dbReference type="Proteomes" id="UP000261817"/>
    </source>
</evidence>
<keyword evidence="3" id="KW-1185">Reference proteome</keyword>
<proteinExistence type="predicted"/>
<organism evidence="2 3">
    <name type="scientific">Curvibacter phage P26059B</name>
    <dbReference type="NCBI Taxonomy" id="1983784"/>
    <lineage>
        <taxon>Viruses</taxon>
        <taxon>Duplodnaviria</taxon>
        <taxon>Heunggongvirae</taxon>
        <taxon>Uroviricota</taxon>
        <taxon>Caudoviricetes</taxon>
        <taxon>Autographivirales</taxon>
        <taxon>Autonotataviridae</taxon>
        <taxon>Kalppathivirus</taxon>
        <taxon>Kalppathivirus P26059B</taxon>
    </lineage>
</organism>
<dbReference type="Pfam" id="PF18909">
    <property type="entry name" value="dGTP_diPhyd_N"/>
    <property type="match status" value="1"/>
</dbReference>
<evidence type="ECO:0000259" key="1">
    <source>
        <dbReference type="Pfam" id="PF18909"/>
    </source>
</evidence>
<evidence type="ECO:0000313" key="2">
    <source>
        <dbReference type="EMBL" id="ASJ79297.1"/>
    </source>
</evidence>
<name>A0A384UJ92_9CAUD</name>
<protein>
    <recommendedName>
        <fullName evidence="1">dATP/dGTP diphosphohydrolase N-terminal domain-containing protein</fullName>
    </recommendedName>
</protein>
<dbReference type="EMBL" id="KY981272">
    <property type="protein sequence ID" value="ASJ79297.1"/>
    <property type="molecule type" value="Genomic_DNA"/>
</dbReference>
<dbReference type="Proteomes" id="UP000261817">
    <property type="component" value="Segment"/>
</dbReference>
<feature type="domain" description="dATP/dGTP diphosphohydrolase N-terminal" evidence="1">
    <location>
        <begin position="12"/>
        <end position="110"/>
    </location>
</feature>
<dbReference type="InterPro" id="IPR044038">
    <property type="entry name" value="dATP/dGTP_diPOhydrolase_N"/>
</dbReference>
<gene>
    <name evidence="2" type="ORF">P26059B_0021</name>
</gene>
<sequence>MEVDPTGRSPQDAGAKLDSGKVRPGLVLGGFARALWAVSEVGTFGANKYSDNGWVSVPNGESRYDDAGMRHWLKDKMGEKQDDDSKLRHLAHEAWNALAVLDLALREQEAKRVPKFILKPGTLNEITVNPLQSNPRW</sequence>
<accession>A0A384UJ92</accession>
<reference evidence="2 3" key="1">
    <citation type="journal article" date="2018" name="Sci. Rep.">
        <title>Genomic and ecological study of two distinctive freshwater bacteriophages infecting a Comamonadaceae bacterium.</title>
        <authorList>
            <person name="Moon K."/>
            <person name="Kang I."/>
            <person name="Kim S."/>
            <person name="Kim S.J."/>
            <person name="Cho J.C."/>
        </authorList>
    </citation>
    <scope>NUCLEOTIDE SEQUENCE [LARGE SCALE GENOMIC DNA]</scope>
</reference>